<comment type="subcellular location">
    <subcellularLocation>
        <location evidence="1">Endomembrane system</location>
        <topology evidence="1">Multi-pass membrane protein</topology>
    </subcellularLocation>
</comment>
<dbReference type="Proteomes" id="UP000019184">
    <property type="component" value="Unassembled WGS sequence"/>
</dbReference>
<dbReference type="GO" id="GO:0005506">
    <property type="term" value="F:iron ion binding"/>
    <property type="evidence" value="ECO:0007669"/>
    <property type="project" value="InterPro"/>
</dbReference>
<name>A0A7U7GFN8_9GAMM</name>
<dbReference type="PANTHER" id="PTHR21624">
    <property type="entry name" value="STEROL DESATURASE-RELATED PROTEIN"/>
    <property type="match status" value="1"/>
</dbReference>
<comment type="caution">
    <text evidence="9">The sequence shown here is derived from an EMBL/GenBank/DDBJ whole genome shotgun (WGS) entry which is preliminary data.</text>
</comment>
<dbReference type="InterPro" id="IPR051689">
    <property type="entry name" value="Sterol_desaturase/TMEM195"/>
</dbReference>
<dbReference type="GO" id="GO:0016020">
    <property type="term" value="C:membrane"/>
    <property type="evidence" value="ECO:0007669"/>
    <property type="project" value="GOC"/>
</dbReference>
<dbReference type="InterPro" id="IPR006694">
    <property type="entry name" value="Fatty_acid_hydroxylase"/>
</dbReference>
<evidence type="ECO:0000256" key="4">
    <source>
        <dbReference type="ARBA" id="ARBA00023002"/>
    </source>
</evidence>
<reference evidence="9 10" key="1">
    <citation type="journal article" date="2014" name="ISME J.">
        <title>Candidatus Competibacter-lineage genomes retrieved from metagenomes reveal functional metabolic diversity.</title>
        <authorList>
            <person name="McIlroy S.J."/>
            <person name="Albertsen M."/>
            <person name="Andresen E.K."/>
            <person name="Saunders A.M."/>
            <person name="Kristiansen R."/>
            <person name="Stokholm-Bjerregaard M."/>
            <person name="Nielsen K.L."/>
            <person name="Nielsen P.H."/>
        </authorList>
    </citation>
    <scope>NUCLEOTIDE SEQUENCE [LARGE SCALE GENOMIC DNA]</scope>
    <source>
        <strain evidence="9 10">Run_B_J11</strain>
    </source>
</reference>
<dbReference type="GO" id="GO:0012505">
    <property type="term" value="C:endomembrane system"/>
    <property type="evidence" value="ECO:0007669"/>
    <property type="project" value="UniProtKB-SubCell"/>
</dbReference>
<keyword evidence="4" id="KW-0560">Oxidoreductase</keyword>
<gene>
    <name evidence="9" type="ORF">BN874_770100</name>
</gene>
<evidence type="ECO:0000313" key="10">
    <source>
        <dbReference type="Proteomes" id="UP000019184"/>
    </source>
</evidence>
<keyword evidence="3 7" id="KW-1133">Transmembrane helix</keyword>
<evidence type="ECO:0000259" key="8">
    <source>
        <dbReference type="Pfam" id="PF04116"/>
    </source>
</evidence>
<dbReference type="GO" id="GO:0050479">
    <property type="term" value="F:glyceryl-ether monooxygenase activity"/>
    <property type="evidence" value="ECO:0007669"/>
    <property type="project" value="TreeGrafter"/>
</dbReference>
<evidence type="ECO:0000256" key="3">
    <source>
        <dbReference type="ARBA" id="ARBA00022989"/>
    </source>
</evidence>
<evidence type="ECO:0000256" key="2">
    <source>
        <dbReference type="ARBA" id="ARBA00022692"/>
    </source>
</evidence>
<organism evidence="9 10">
    <name type="scientific">Candidatus Contendobacter odensis Run_B_J11</name>
    <dbReference type="NCBI Taxonomy" id="1400861"/>
    <lineage>
        <taxon>Bacteria</taxon>
        <taxon>Pseudomonadati</taxon>
        <taxon>Pseudomonadota</taxon>
        <taxon>Gammaproteobacteria</taxon>
        <taxon>Candidatus Competibacteraceae</taxon>
        <taxon>Candidatus Contendibacter</taxon>
    </lineage>
</organism>
<keyword evidence="6 7" id="KW-0472">Membrane</keyword>
<evidence type="ECO:0000256" key="1">
    <source>
        <dbReference type="ARBA" id="ARBA00004127"/>
    </source>
</evidence>
<dbReference type="PANTHER" id="PTHR21624:SF1">
    <property type="entry name" value="ALKYLGLYCEROL MONOOXYGENASE"/>
    <property type="match status" value="1"/>
</dbReference>
<accession>A0A7U7GFN8</accession>
<feature type="transmembrane region" description="Helical" evidence="7">
    <location>
        <begin position="6"/>
        <end position="27"/>
    </location>
</feature>
<dbReference type="OrthoDB" id="9770329at2"/>
<dbReference type="GO" id="GO:0006643">
    <property type="term" value="P:membrane lipid metabolic process"/>
    <property type="evidence" value="ECO:0007669"/>
    <property type="project" value="TreeGrafter"/>
</dbReference>
<keyword evidence="5" id="KW-0443">Lipid metabolism</keyword>
<feature type="domain" description="Fatty acid hydroxylase" evidence="8">
    <location>
        <begin position="95"/>
        <end position="229"/>
    </location>
</feature>
<protein>
    <submittedName>
        <fullName evidence="9">Sterol desaturase-like protein</fullName>
    </submittedName>
</protein>
<feature type="transmembrane region" description="Helical" evidence="7">
    <location>
        <begin position="48"/>
        <end position="73"/>
    </location>
</feature>
<dbReference type="AlphaFoldDB" id="A0A7U7GFN8"/>
<keyword evidence="10" id="KW-1185">Reference proteome</keyword>
<dbReference type="Pfam" id="PF04116">
    <property type="entry name" value="FA_hydroxylase"/>
    <property type="match status" value="1"/>
</dbReference>
<dbReference type="GO" id="GO:0008610">
    <property type="term" value="P:lipid biosynthetic process"/>
    <property type="evidence" value="ECO:0007669"/>
    <property type="project" value="InterPro"/>
</dbReference>
<evidence type="ECO:0000313" key="9">
    <source>
        <dbReference type="EMBL" id="CDH47250.1"/>
    </source>
</evidence>
<feature type="transmembrane region" description="Helical" evidence="7">
    <location>
        <begin position="146"/>
        <end position="166"/>
    </location>
</feature>
<evidence type="ECO:0000256" key="5">
    <source>
        <dbReference type="ARBA" id="ARBA00023098"/>
    </source>
</evidence>
<keyword evidence="2 7" id="KW-0812">Transmembrane</keyword>
<dbReference type="EMBL" id="CBTK010000295">
    <property type="protein sequence ID" value="CDH47250.1"/>
    <property type="molecule type" value="Genomic_DNA"/>
</dbReference>
<sequence length="282" mass="32154">MTHLLLHYEPIIRLSGFAAMLALMMLWEWRQPRRVLNLRRTQRWPANLGIIVVDSVVVRLVFPVLAVGVAGLAEARGWGLFHWLPAPLWLAGIASLLLLDLAIYAQHVLFHKAPLLWRLHRMHHSDLDFDVTTALRFHPLEIVLSMLIKLGVVVALGAPPVVVMLFEVILNATAMFNHGNVHLPERLDRGLRWLLVTPDMHRVHHSIYPEETNSNFGFNLPWWDRLFGTYREQPGAGHIGMIIGLESFRDQRATGLMDLLLQPFLNAESSPSNSSRNLVLRK</sequence>
<dbReference type="RefSeq" id="WP_034436008.1">
    <property type="nucleotide sequence ID" value="NZ_CBTK010000295.1"/>
</dbReference>
<evidence type="ECO:0000256" key="7">
    <source>
        <dbReference type="SAM" id="Phobius"/>
    </source>
</evidence>
<proteinExistence type="predicted"/>
<evidence type="ECO:0000256" key="6">
    <source>
        <dbReference type="ARBA" id="ARBA00023136"/>
    </source>
</evidence>
<feature type="transmembrane region" description="Helical" evidence="7">
    <location>
        <begin position="88"/>
        <end position="110"/>
    </location>
</feature>